<reference evidence="1 3" key="1">
    <citation type="submission" date="2020-12" db="EMBL/GenBank/DDBJ databases">
        <title>FDA dAtabase for Regulatory Grade micrObial Sequences (FDA-ARGOS): Supporting development and validation of Infectious Disease Dx tests.</title>
        <authorList>
            <person name="Kerrigan L."/>
            <person name="Long C."/>
            <person name="Tallon L."/>
            <person name="Sadzewicz L."/>
            <person name="Zhao X."/>
            <person name="Boylan J."/>
            <person name="Ott S."/>
            <person name="Bowen H."/>
            <person name="Vavikolanu K."/>
            <person name="Mehta A."/>
            <person name="Aluvathingal J."/>
            <person name="Nadendla S."/>
            <person name="Yan Y."/>
            <person name="Sichtig H."/>
        </authorList>
    </citation>
    <scope>NUCLEOTIDE SEQUENCE [LARGE SCALE GENOMIC DNA]</scope>
    <source>
        <strain evidence="1 3">FDAARGOS_1031</strain>
    </source>
</reference>
<dbReference type="Proteomes" id="UP000595426">
    <property type="component" value="Chromosome"/>
</dbReference>
<proteinExistence type="predicted"/>
<gene>
    <name evidence="1" type="ORF">I6H88_04310</name>
    <name evidence="2" type="ORF">I6H88_06680</name>
</gene>
<evidence type="ECO:0000313" key="2">
    <source>
        <dbReference type="EMBL" id="QQN60260.1"/>
    </source>
</evidence>
<dbReference type="KEGG" id="egm:AYC65_16675"/>
<dbReference type="Pfam" id="PF05069">
    <property type="entry name" value="Phage_tail_S"/>
    <property type="match status" value="1"/>
</dbReference>
<sequence length="177" mass="20217">MAKSLEEILAKKKERLAQTFRDLPAIIGNEVVNFTLENFEKQSWQGDSFEPWEKRKNPTAWGKKDDTGRALLVKSGKLKRSIRIASIQADKVTIAVGGADVPYARVHNEGFKGTINQQVKEHIRRGKNFKNIKVSAFNRTIQQNIPKRQFIGSEEQSPVLKERIKKVCLDEIKKAME</sequence>
<dbReference type="KEGG" id="egm:AYC65_14320"/>
<keyword evidence="3" id="KW-1185">Reference proteome</keyword>
<dbReference type="GeneID" id="93134553"/>
<dbReference type="AlphaFoldDB" id="A0A5E8D1S1"/>
<dbReference type="EMBL" id="CP067018">
    <property type="protein sequence ID" value="QQN60260.1"/>
    <property type="molecule type" value="Genomic_DNA"/>
</dbReference>
<protein>
    <submittedName>
        <fullName evidence="1">Phage virion morphogenesis protein</fullName>
    </submittedName>
</protein>
<dbReference type="OrthoDB" id="964176at2"/>
<evidence type="ECO:0000313" key="1">
    <source>
        <dbReference type="EMBL" id="QQN59815.1"/>
    </source>
</evidence>
<dbReference type="EMBL" id="CP067018">
    <property type="protein sequence ID" value="QQN59815.1"/>
    <property type="molecule type" value="Genomic_DNA"/>
</dbReference>
<organism evidence="1 3">
    <name type="scientific">Elizabethkingia bruuniana</name>
    <dbReference type="NCBI Taxonomy" id="1756149"/>
    <lineage>
        <taxon>Bacteria</taxon>
        <taxon>Pseudomonadati</taxon>
        <taxon>Bacteroidota</taxon>
        <taxon>Flavobacteriia</taxon>
        <taxon>Flavobacteriales</taxon>
        <taxon>Weeksellaceae</taxon>
        <taxon>Elizabethkingia</taxon>
    </lineage>
</organism>
<accession>A0A5E8D1S1</accession>
<dbReference type="InterPro" id="IPR006522">
    <property type="entry name" value="Phage_virion_morphogenesis"/>
</dbReference>
<name>A0A5E8D1S1_9FLAO</name>
<evidence type="ECO:0000313" key="3">
    <source>
        <dbReference type="Proteomes" id="UP000595426"/>
    </source>
</evidence>
<dbReference type="RefSeq" id="WP_034869323.1">
    <property type="nucleotide sequence ID" value="NZ_CP014337.1"/>
</dbReference>